<dbReference type="InterPro" id="IPR016181">
    <property type="entry name" value="Acyl_CoA_acyltransferase"/>
</dbReference>
<organism evidence="2 3">
    <name type="scientific">Anaerotignum lactatifermentans DSM 14214</name>
    <dbReference type="NCBI Taxonomy" id="1121323"/>
    <lineage>
        <taxon>Bacteria</taxon>
        <taxon>Bacillati</taxon>
        <taxon>Bacillota</taxon>
        <taxon>Clostridia</taxon>
        <taxon>Lachnospirales</taxon>
        <taxon>Anaerotignaceae</taxon>
        <taxon>Anaerotignum</taxon>
    </lineage>
</organism>
<evidence type="ECO:0000313" key="3">
    <source>
        <dbReference type="Proteomes" id="UP000183975"/>
    </source>
</evidence>
<dbReference type="PROSITE" id="PS51186">
    <property type="entry name" value="GNAT"/>
    <property type="match status" value="1"/>
</dbReference>
<dbReference type="Pfam" id="PF00583">
    <property type="entry name" value="Acetyltransf_1"/>
    <property type="match status" value="1"/>
</dbReference>
<dbReference type="InterPro" id="IPR000182">
    <property type="entry name" value="GNAT_dom"/>
</dbReference>
<dbReference type="AlphaFoldDB" id="A0A1M6VY00"/>
<evidence type="ECO:0000259" key="1">
    <source>
        <dbReference type="PROSITE" id="PS51186"/>
    </source>
</evidence>
<dbReference type="GO" id="GO:0005840">
    <property type="term" value="C:ribosome"/>
    <property type="evidence" value="ECO:0007669"/>
    <property type="project" value="UniProtKB-KW"/>
</dbReference>
<evidence type="ECO:0000313" key="2">
    <source>
        <dbReference type="EMBL" id="SHK86215.1"/>
    </source>
</evidence>
<proteinExistence type="predicted"/>
<keyword evidence="2" id="KW-0687">Ribonucleoprotein</keyword>
<keyword evidence="2" id="KW-0689">Ribosomal protein</keyword>
<accession>A0A1M6VY00</accession>
<protein>
    <submittedName>
        <fullName evidence="2">Ribosomal protein S18 acetylase RimI</fullName>
    </submittedName>
</protein>
<dbReference type="InterPro" id="IPR050276">
    <property type="entry name" value="MshD_Acetyltransferase"/>
</dbReference>
<dbReference type="Gene3D" id="3.40.630.30">
    <property type="match status" value="1"/>
</dbReference>
<feature type="domain" description="N-acetyltransferase" evidence="1">
    <location>
        <begin position="127"/>
        <end position="262"/>
    </location>
</feature>
<gene>
    <name evidence="2" type="ORF">SAMN02745138_02471</name>
</gene>
<keyword evidence="3" id="KW-1185">Reference proteome</keyword>
<dbReference type="Proteomes" id="UP000183975">
    <property type="component" value="Unassembled WGS sequence"/>
</dbReference>
<dbReference type="EMBL" id="FRAH01000050">
    <property type="protein sequence ID" value="SHK86215.1"/>
    <property type="molecule type" value="Genomic_DNA"/>
</dbReference>
<dbReference type="GO" id="GO:0016747">
    <property type="term" value="F:acyltransferase activity, transferring groups other than amino-acyl groups"/>
    <property type="evidence" value="ECO:0007669"/>
    <property type="project" value="InterPro"/>
</dbReference>
<reference evidence="2 3" key="1">
    <citation type="submission" date="2016-11" db="EMBL/GenBank/DDBJ databases">
        <authorList>
            <person name="Jaros S."/>
            <person name="Januszkiewicz K."/>
            <person name="Wedrychowicz H."/>
        </authorList>
    </citation>
    <scope>NUCLEOTIDE SEQUENCE [LARGE SCALE GENOMIC DNA]</scope>
    <source>
        <strain evidence="2 3">DSM 14214</strain>
    </source>
</reference>
<dbReference type="PANTHER" id="PTHR43617">
    <property type="entry name" value="L-AMINO ACID N-ACETYLTRANSFERASE"/>
    <property type="match status" value="1"/>
</dbReference>
<sequence>MFKKIPDTKTLEGLLRAWHSKRAMTNFFLPEEEYLPVAKKWMVMRFEHGCYLIFEKKEHYDFYFFLDKGTLPVAVPEMDKPLVLEQVCLERKGQEPKASAWEAVGFVPYLERKRLMMPMQEGISATREAKFAAESQADEILEIMTNSFEPYTSALPEKKELLASIRAKEVLVAMEDDKMLGFLRFGPEKKVSVLWQVAVKEEARGKGIGKMLVKHWIWQVKDSALRCQLWVRTDNPSAQRMYEMLGFLPDGRIAPVMIKEKKG</sequence>
<dbReference type="OrthoDB" id="9795206at2"/>
<dbReference type="CDD" id="cd04301">
    <property type="entry name" value="NAT_SF"/>
    <property type="match status" value="1"/>
</dbReference>
<name>A0A1M6VY00_9FIRM</name>
<dbReference type="SUPFAM" id="SSF55729">
    <property type="entry name" value="Acyl-CoA N-acyltransferases (Nat)"/>
    <property type="match status" value="1"/>
</dbReference>
<dbReference type="RefSeq" id="WP_072852245.1">
    <property type="nucleotide sequence ID" value="NZ_FRAH01000050.1"/>
</dbReference>